<dbReference type="AlphaFoldDB" id="A0A7G8PTU6"/>
<evidence type="ECO:0000259" key="5">
    <source>
        <dbReference type="PROSITE" id="PS51007"/>
    </source>
</evidence>
<evidence type="ECO:0000313" key="7">
    <source>
        <dbReference type="Proteomes" id="UP000515514"/>
    </source>
</evidence>
<keyword evidence="1 4" id="KW-0349">Heme</keyword>
<dbReference type="PANTHER" id="PTHR35008">
    <property type="entry name" value="BLL4482 PROTEIN-RELATED"/>
    <property type="match status" value="1"/>
</dbReference>
<evidence type="ECO:0000256" key="2">
    <source>
        <dbReference type="ARBA" id="ARBA00022723"/>
    </source>
</evidence>
<evidence type="ECO:0000256" key="4">
    <source>
        <dbReference type="PROSITE-ProRule" id="PRU00433"/>
    </source>
</evidence>
<dbReference type="SUPFAM" id="SSF46626">
    <property type="entry name" value="Cytochrome c"/>
    <property type="match status" value="1"/>
</dbReference>
<dbReference type="Proteomes" id="UP000515514">
    <property type="component" value="Chromosome"/>
</dbReference>
<dbReference type="GO" id="GO:0020037">
    <property type="term" value="F:heme binding"/>
    <property type="evidence" value="ECO:0007669"/>
    <property type="project" value="InterPro"/>
</dbReference>
<gene>
    <name evidence="6" type="ORF">ALE3EI_1194</name>
</gene>
<accession>A0A7G8PTU6</accession>
<sequence>MMIAIIGMMGCQDKKEDYSPKKEPSKKGLTEAQWIDKGEYLVKAIGCDHCHTPKKMTENGPVSDLDRWLMGHPADAKLPPIDKSQITPGGWILFHSDLTAAVGPWGVSFGANLTPDDTGIGKWSFAQFKKAMTEGKYKGMEGTRPIMPPMPWQSFAELKEDDLKAIYKYLMSIDPIENVVPAYIPPDQIQ</sequence>
<dbReference type="Pfam" id="PF00034">
    <property type="entry name" value="Cytochrom_C"/>
    <property type="match status" value="1"/>
</dbReference>
<evidence type="ECO:0000256" key="1">
    <source>
        <dbReference type="ARBA" id="ARBA00022617"/>
    </source>
</evidence>
<dbReference type="GO" id="GO:0009055">
    <property type="term" value="F:electron transfer activity"/>
    <property type="evidence" value="ECO:0007669"/>
    <property type="project" value="InterPro"/>
</dbReference>
<dbReference type="GO" id="GO:0046872">
    <property type="term" value="F:metal ion binding"/>
    <property type="evidence" value="ECO:0007669"/>
    <property type="project" value="UniProtKB-KW"/>
</dbReference>
<keyword evidence="7" id="KW-1185">Reference proteome</keyword>
<dbReference type="InterPro" id="IPR036909">
    <property type="entry name" value="Cyt_c-like_dom_sf"/>
</dbReference>
<keyword evidence="2 4" id="KW-0479">Metal-binding</keyword>
<proteinExistence type="predicted"/>
<dbReference type="PANTHER" id="PTHR35008:SF4">
    <property type="entry name" value="BLL4482 PROTEIN"/>
    <property type="match status" value="1"/>
</dbReference>
<protein>
    <submittedName>
        <fullName evidence="6">Lipoprotein</fullName>
    </submittedName>
</protein>
<feature type="domain" description="Cytochrome c" evidence="5">
    <location>
        <begin position="33"/>
        <end position="174"/>
    </location>
</feature>
<evidence type="ECO:0000313" key="6">
    <source>
        <dbReference type="EMBL" id="QNJ97762.1"/>
    </source>
</evidence>
<dbReference type="PROSITE" id="PS51007">
    <property type="entry name" value="CYTC"/>
    <property type="match status" value="1"/>
</dbReference>
<reference evidence="6 7" key="1">
    <citation type="submission" date="2020-04" db="EMBL/GenBank/DDBJ databases">
        <title>Genome sequence of Altibacter aquimarinus strain ALE3EI.</title>
        <authorList>
            <person name="Oh H.-M."/>
            <person name="Jang D."/>
        </authorList>
    </citation>
    <scope>NUCLEOTIDE SEQUENCE [LARGE SCALE GENOMIC DNA]</scope>
    <source>
        <strain evidence="6 7">ALE3EI</strain>
    </source>
</reference>
<dbReference type="InterPro" id="IPR051459">
    <property type="entry name" value="Cytochrome_c-type_DH"/>
</dbReference>
<dbReference type="Gene3D" id="1.10.760.10">
    <property type="entry name" value="Cytochrome c-like domain"/>
    <property type="match status" value="1"/>
</dbReference>
<evidence type="ECO:0000256" key="3">
    <source>
        <dbReference type="ARBA" id="ARBA00023004"/>
    </source>
</evidence>
<name>A0A7G8PTU6_9FLAO</name>
<organism evidence="6 7">
    <name type="scientific">Constantimarinum furrinae</name>
    <dbReference type="NCBI Taxonomy" id="2562285"/>
    <lineage>
        <taxon>Bacteria</taxon>
        <taxon>Pseudomonadati</taxon>
        <taxon>Bacteroidota</taxon>
        <taxon>Flavobacteriia</taxon>
        <taxon>Flavobacteriales</taxon>
        <taxon>Flavobacteriaceae</taxon>
        <taxon>Altibacter/Constantimarinum group</taxon>
        <taxon>Constantimarinum</taxon>
    </lineage>
</organism>
<keyword evidence="6" id="KW-0449">Lipoprotein</keyword>
<dbReference type="KEGG" id="alti:ALE3EI_1194"/>
<dbReference type="EMBL" id="CP052909">
    <property type="protein sequence ID" value="QNJ97762.1"/>
    <property type="molecule type" value="Genomic_DNA"/>
</dbReference>
<keyword evidence="3 4" id="KW-0408">Iron</keyword>
<dbReference type="InterPro" id="IPR009056">
    <property type="entry name" value="Cyt_c-like_dom"/>
</dbReference>